<feature type="domain" description="GerMN" evidence="2">
    <location>
        <begin position="89"/>
        <end position="177"/>
    </location>
</feature>
<evidence type="ECO:0000256" key="1">
    <source>
        <dbReference type="SAM" id="MobiDB-lite"/>
    </source>
</evidence>
<dbReference type="AlphaFoldDB" id="A0A841KY24"/>
<dbReference type="EMBL" id="JACHEN010000035">
    <property type="protein sequence ID" value="MBB6218243.1"/>
    <property type="molecule type" value="Genomic_DNA"/>
</dbReference>
<evidence type="ECO:0000313" key="4">
    <source>
        <dbReference type="Proteomes" id="UP000579281"/>
    </source>
</evidence>
<reference evidence="3 4" key="1">
    <citation type="submission" date="2020-08" db="EMBL/GenBank/DDBJ databases">
        <title>Genomic Encyclopedia of Type Strains, Phase IV (KMG-IV): sequencing the most valuable type-strain genomes for metagenomic binning, comparative biology and taxonomic classification.</title>
        <authorList>
            <person name="Goeker M."/>
        </authorList>
    </citation>
    <scope>NUCLEOTIDE SEQUENCE [LARGE SCALE GENOMIC DNA]</scope>
    <source>
        <strain evidence="3 4">DSM 103526</strain>
    </source>
</reference>
<keyword evidence="4" id="KW-1185">Reference proteome</keyword>
<comment type="caution">
    <text evidence="3">The sequence shown here is derived from an EMBL/GenBank/DDBJ whole genome shotgun (WGS) entry which is preliminary data.</text>
</comment>
<feature type="compositionally biased region" description="Polar residues" evidence="1">
    <location>
        <begin position="30"/>
        <end position="40"/>
    </location>
</feature>
<feature type="region of interest" description="Disordered" evidence="1">
    <location>
        <begin position="25"/>
        <end position="47"/>
    </location>
</feature>
<name>A0A841KY24_9FIRM</name>
<protein>
    <submittedName>
        <fullName evidence="3">Spore germination protein GerM</fullName>
    </submittedName>
</protein>
<sequence>MKKRMLFLLLGLLVVSMLFVGCSKGDQKKTPQNSNPPTTSQEEKGTGEIQNEEEIDYVLYLKHRDKPYIVDEAYSIKKNDERLKGISIEKFVIQELIDFKDFQAYVNPIPKGTKLLSIDKQNQKVIVNLSKDFLVGQKGTSNDTLLSIGAIVNTLTVLDGIEEVEILVEGKSVEKINGIDMTHPFGYMEGLYPDK</sequence>
<proteinExistence type="predicted"/>
<dbReference type="Pfam" id="PF10646">
    <property type="entry name" value="Germane"/>
    <property type="match status" value="1"/>
</dbReference>
<evidence type="ECO:0000313" key="3">
    <source>
        <dbReference type="EMBL" id="MBB6218243.1"/>
    </source>
</evidence>
<organism evidence="3 4">
    <name type="scientific">Anaerosolibacter carboniphilus</name>
    <dbReference type="NCBI Taxonomy" id="1417629"/>
    <lineage>
        <taxon>Bacteria</taxon>
        <taxon>Bacillati</taxon>
        <taxon>Bacillota</taxon>
        <taxon>Clostridia</taxon>
        <taxon>Peptostreptococcales</taxon>
        <taxon>Thermotaleaceae</taxon>
        <taxon>Anaerosolibacter</taxon>
    </lineage>
</organism>
<dbReference type="InterPro" id="IPR019606">
    <property type="entry name" value="GerMN"/>
</dbReference>
<dbReference type="RefSeq" id="WP_184312736.1">
    <property type="nucleotide sequence ID" value="NZ_JACHEN010000035.1"/>
</dbReference>
<dbReference type="Proteomes" id="UP000579281">
    <property type="component" value="Unassembled WGS sequence"/>
</dbReference>
<accession>A0A841KY24</accession>
<dbReference type="SMART" id="SM00909">
    <property type="entry name" value="Germane"/>
    <property type="match status" value="1"/>
</dbReference>
<evidence type="ECO:0000259" key="2">
    <source>
        <dbReference type="SMART" id="SM00909"/>
    </source>
</evidence>
<gene>
    <name evidence="3" type="ORF">HNQ80_004402</name>
</gene>
<dbReference type="PROSITE" id="PS51257">
    <property type="entry name" value="PROKAR_LIPOPROTEIN"/>
    <property type="match status" value="1"/>
</dbReference>